<dbReference type="Gene3D" id="1.20.140.10">
    <property type="entry name" value="Butyryl-CoA Dehydrogenase, subunit A, domain 3"/>
    <property type="match status" value="1"/>
</dbReference>
<comment type="similarity">
    <text evidence="2 6">Belongs to the acyl-CoA dehydrogenase family.</text>
</comment>
<comment type="caution">
    <text evidence="11">The sequence shown here is derived from an EMBL/GenBank/DDBJ whole genome shotgun (WGS) entry which is preliminary data.</text>
</comment>
<feature type="domain" description="Acyl-CoA dehydrogenase/oxidase C-terminal" evidence="7">
    <location>
        <begin position="284"/>
        <end position="446"/>
    </location>
</feature>
<evidence type="ECO:0000313" key="12">
    <source>
        <dbReference type="Proteomes" id="UP001562065"/>
    </source>
</evidence>
<dbReference type="InterPro" id="IPR013786">
    <property type="entry name" value="AcylCoA_DH/ox_N"/>
</dbReference>
<keyword evidence="5 6" id="KW-0560">Oxidoreductase</keyword>
<dbReference type="RefSeq" id="WP_369455822.1">
    <property type="nucleotide sequence ID" value="NZ_JBGCUO010000001.1"/>
</dbReference>
<reference evidence="11 12" key="1">
    <citation type="submission" date="2024-07" db="EMBL/GenBank/DDBJ databases">
        <authorList>
            <person name="Ren Q."/>
        </authorList>
    </citation>
    <scope>NUCLEOTIDE SEQUENCE [LARGE SCALE GENOMIC DNA]</scope>
    <source>
        <strain evidence="11 12">REN37</strain>
    </source>
</reference>
<name>A0ABV4AIC0_9GAMM</name>
<evidence type="ECO:0000256" key="6">
    <source>
        <dbReference type="RuleBase" id="RU362125"/>
    </source>
</evidence>
<keyword evidence="4 6" id="KW-0274">FAD</keyword>
<dbReference type="SUPFAM" id="SSF47203">
    <property type="entry name" value="Acyl-CoA dehydrogenase C-terminal domain-like"/>
    <property type="match status" value="1"/>
</dbReference>
<feature type="domain" description="Acyl-CoA dehydrogenase/oxidase N-terminal" evidence="9">
    <location>
        <begin position="41"/>
        <end position="158"/>
    </location>
</feature>
<accession>A0ABV4AIC0</accession>
<dbReference type="InterPro" id="IPR006091">
    <property type="entry name" value="Acyl-CoA_Oxase/DH_mid-dom"/>
</dbReference>
<dbReference type="InterPro" id="IPR025878">
    <property type="entry name" value="Acyl-CoA_dh-like_C_dom"/>
</dbReference>
<dbReference type="Pfam" id="PF00441">
    <property type="entry name" value="Acyl-CoA_dh_1"/>
    <property type="match status" value="1"/>
</dbReference>
<keyword evidence="3 6" id="KW-0285">Flavoprotein</keyword>
<keyword evidence="12" id="KW-1185">Reference proteome</keyword>
<dbReference type="InterPro" id="IPR046373">
    <property type="entry name" value="Acyl-CoA_Oxase/DH_mid-dom_sf"/>
</dbReference>
<dbReference type="EMBL" id="JBGCUO010000001">
    <property type="protein sequence ID" value="MEY1662588.1"/>
    <property type="molecule type" value="Genomic_DNA"/>
</dbReference>
<dbReference type="PANTHER" id="PTHR42803:SF1">
    <property type="entry name" value="BROAD-SPECIFICITY LINEAR ACYL-COA DEHYDROGENASE FADE5"/>
    <property type="match status" value="1"/>
</dbReference>
<evidence type="ECO:0000256" key="5">
    <source>
        <dbReference type="ARBA" id="ARBA00023002"/>
    </source>
</evidence>
<feature type="domain" description="Acyl-CoA oxidase/dehydrogenase middle" evidence="8">
    <location>
        <begin position="163"/>
        <end position="272"/>
    </location>
</feature>
<dbReference type="InterPro" id="IPR036250">
    <property type="entry name" value="AcylCo_DH-like_C"/>
</dbReference>
<dbReference type="Pfam" id="PF02771">
    <property type="entry name" value="Acyl-CoA_dh_N"/>
    <property type="match status" value="1"/>
</dbReference>
<dbReference type="Gene3D" id="2.40.110.10">
    <property type="entry name" value="Butyryl-CoA Dehydrogenase, subunit A, domain 2"/>
    <property type="match status" value="1"/>
</dbReference>
<dbReference type="EC" id="1.3.8.-" evidence="11"/>
<proteinExistence type="inferred from homology"/>
<gene>
    <name evidence="11" type="ORF">AB5I84_10555</name>
</gene>
<evidence type="ECO:0000259" key="7">
    <source>
        <dbReference type="Pfam" id="PF00441"/>
    </source>
</evidence>
<organism evidence="11 12">
    <name type="scientific">Isoalcanivorax beigongshangi</name>
    <dbReference type="NCBI Taxonomy" id="3238810"/>
    <lineage>
        <taxon>Bacteria</taxon>
        <taxon>Pseudomonadati</taxon>
        <taxon>Pseudomonadota</taxon>
        <taxon>Gammaproteobacteria</taxon>
        <taxon>Oceanospirillales</taxon>
        <taxon>Alcanivoracaceae</taxon>
        <taxon>Isoalcanivorax</taxon>
    </lineage>
</organism>
<evidence type="ECO:0000259" key="9">
    <source>
        <dbReference type="Pfam" id="PF02771"/>
    </source>
</evidence>
<evidence type="ECO:0000256" key="1">
    <source>
        <dbReference type="ARBA" id="ARBA00001974"/>
    </source>
</evidence>
<dbReference type="SUPFAM" id="SSF56645">
    <property type="entry name" value="Acyl-CoA dehydrogenase NM domain-like"/>
    <property type="match status" value="1"/>
</dbReference>
<dbReference type="Pfam" id="PF12806">
    <property type="entry name" value="Acyl-CoA_dh_C"/>
    <property type="match status" value="1"/>
</dbReference>
<dbReference type="Pfam" id="PF02770">
    <property type="entry name" value="Acyl-CoA_dh_M"/>
    <property type="match status" value="1"/>
</dbReference>
<dbReference type="InterPro" id="IPR052166">
    <property type="entry name" value="Diverse_Acyl-CoA_DH"/>
</dbReference>
<evidence type="ECO:0000256" key="3">
    <source>
        <dbReference type="ARBA" id="ARBA00022630"/>
    </source>
</evidence>
<dbReference type="Gene3D" id="1.10.540.10">
    <property type="entry name" value="Acyl-CoA dehydrogenase/oxidase, N-terminal domain"/>
    <property type="match status" value="1"/>
</dbReference>
<dbReference type="GO" id="GO:0016491">
    <property type="term" value="F:oxidoreductase activity"/>
    <property type="evidence" value="ECO:0007669"/>
    <property type="project" value="UniProtKB-KW"/>
</dbReference>
<dbReference type="InterPro" id="IPR009075">
    <property type="entry name" value="AcylCo_DH/oxidase_C"/>
</dbReference>
<dbReference type="InterPro" id="IPR009100">
    <property type="entry name" value="AcylCoA_DH/oxidase_NM_dom_sf"/>
</dbReference>
<evidence type="ECO:0000259" key="8">
    <source>
        <dbReference type="Pfam" id="PF02770"/>
    </source>
</evidence>
<protein>
    <submittedName>
        <fullName evidence="11">Acyl-CoA dehydrogenase</fullName>
        <ecNumber evidence="11">1.3.8.-</ecNumber>
    </submittedName>
</protein>
<dbReference type="Proteomes" id="UP001562065">
    <property type="component" value="Unassembled WGS sequence"/>
</dbReference>
<comment type="cofactor">
    <cofactor evidence="1 6">
        <name>FAD</name>
        <dbReference type="ChEBI" id="CHEBI:57692"/>
    </cofactor>
</comment>
<dbReference type="PANTHER" id="PTHR42803">
    <property type="entry name" value="ACYL-COA DEHYDROGENASE"/>
    <property type="match status" value="1"/>
</dbReference>
<evidence type="ECO:0000256" key="4">
    <source>
        <dbReference type="ARBA" id="ARBA00022827"/>
    </source>
</evidence>
<feature type="domain" description="Acetyl-CoA dehydrogenase-like C-terminal" evidence="10">
    <location>
        <begin position="475"/>
        <end position="575"/>
    </location>
</feature>
<evidence type="ECO:0000259" key="10">
    <source>
        <dbReference type="Pfam" id="PF12806"/>
    </source>
</evidence>
<evidence type="ECO:0000313" key="11">
    <source>
        <dbReference type="EMBL" id="MEY1662588.1"/>
    </source>
</evidence>
<evidence type="ECO:0000256" key="2">
    <source>
        <dbReference type="ARBA" id="ARBA00009347"/>
    </source>
</evidence>
<sequence>MSDYAAPLRDLRFVLYDVFDAPAQWARLPALAEQVDRDTADAILDEAARLSGSLVAPLSRAGDEQGAQFANGQVTTPDGFRAAWNTYAEGGWVGLGGAPAFGGMGMPKALGVACDEMLYAADSSFALYSALTTGACLAIEAHASETLKQRFLPPMYAGRWAGAMGLTEPHAGSDLGLIRTRAEADEDGLWRLHGTKIFITGGEQDLTENIIHLVLARLPDAPPGPRGISLFLVPKRWVDEQGAVGEANGVVCGAIEHKMGIKASATCVMHFEGARGYLVGEPHRGLAAMFTMMNYERLSIGIQGLGCAERSYQQAVAYARERRQGRAPGSAGPDPLLVHGDVRRMLLTMRAYTEGGRALACLVGQQLDLSRYSEHAEERDQAAAFVALLTPVAKAFFTDTGLESCVHGQQVLGGHGYIREAGQEQWVRDVRIAQIYEGTNGIQALDLLGRKVLADGGAVMAQWCDRMAGWIEGGGQPQQAAVREALTRLEHVTAWLLTQRDDAELINGVAVDYLHLFAHVLYGALWLRMASVAEQQPQNPFCQAKCATAAFYLARLLPRTLSLDAAIRSGRAPLYGVPPDMF</sequence>
<dbReference type="InterPro" id="IPR037069">
    <property type="entry name" value="AcylCoA_DH/ox_N_sf"/>
</dbReference>